<dbReference type="AlphaFoldDB" id="A0AAV1XRW6"/>
<feature type="compositionally biased region" description="Polar residues" evidence="1">
    <location>
        <begin position="34"/>
        <end position="48"/>
    </location>
</feature>
<organism evidence="2 3">
    <name type="scientific">Lupinus luteus</name>
    <name type="common">European yellow lupine</name>
    <dbReference type="NCBI Taxonomy" id="3873"/>
    <lineage>
        <taxon>Eukaryota</taxon>
        <taxon>Viridiplantae</taxon>
        <taxon>Streptophyta</taxon>
        <taxon>Embryophyta</taxon>
        <taxon>Tracheophyta</taxon>
        <taxon>Spermatophyta</taxon>
        <taxon>Magnoliopsida</taxon>
        <taxon>eudicotyledons</taxon>
        <taxon>Gunneridae</taxon>
        <taxon>Pentapetalae</taxon>
        <taxon>rosids</taxon>
        <taxon>fabids</taxon>
        <taxon>Fabales</taxon>
        <taxon>Fabaceae</taxon>
        <taxon>Papilionoideae</taxon>
        <taxon>50 kb inversion clade</taxon>
        <taxon>genistoids sensu lato</taxon>
        <taxon>core genistoids</taxon>
        <taxon>Genisteae</taxon>
        <taxon>Lupinus</taxon>
    </lineage>
</organism>
<keyword evidence="3" id="KW-1185">Reference proteome</keyword>
<gene>
    <name evidence="2" type="ORF">LLUT_LOCUS25469</name>
</gene>
<name>A0AAV1XRW6_LUPLU</name>
<protein>
    <submittedName>
        <fullName evidence="2">Uncharacterized protein</fullName>
    </submittedName>
</protein>
<dbReference type="Proteomes" id="UP001497480">
    <property type="component" value="Unassembled WGS sequence"/>
</dbReference>
<dbReference type="EMBL" id="CAXHTB010000018">
    <property type="protein sequence ID" value="CAL0324409.1"/>
    <property type="molecule type" value="Genomic_DNA"/>
</dbReference>
<evidence type="ECO:0000313" key="2">
    <source>
        <dbReference type="EMBL" id="CAL0324409.1"/>
    </source>
</evidence>
<comment type="caution">
    <text evidence="2">The sequence shown here is derived from an EMBL/GenBank/DDBJ whole genome shotgun (WGS) entry which is preliminary data.</text>
</comment>
<reference evidence="2 3" key="1">
    <citation type="submission" date="2024-03" db="EMBL/GenBank/DDBJ databases">
        <authorList>
            <person name="Martinez-Hernandez J."/>
        </authorList>
    </citation>
    <scope>NUCLEOTIDE SEQUENCE [LARGE SCALE GENOMIC DNA]</scope>
</reference>
<sequence>MKRENRETQTSTGAATAAADDDEVDLVFAKSKARTSSTTCKPTISSYAGTLKQPPSPSTTQHSAAA</sequence>
<accession>A0AAV1XRW6</accession>
<evidence type="ECO:0000313" key="3">
    <source>
        <dbReference type="Proteomes" id="UP001497480"/>
    </source>
</evidence>
<feature type="region of interest" description="Disordered" evidence="1">
    <location>
        <begin position="1"/>
        <end position="66"/>
    </location>
</feature>
<proteinExistence type="predicted"/>
<evidence type="ECO:0000256" key="1">
    <source>
        <dbReference type="SAM" id="MobiDB-lite"/>
    </source>
</evidence>